<dbReference type="Gene3D" id="3.40.50.1820">
    <property type="entry name" value="alpha/beta hydrolase"/>
    <property type="match status" value="1"/>
</dbReference>
<evidence type="ECO:0000313" key="1">
    <source>
        <dbReference type="EMBL" id="SEO08117.1"/>
    </source>
</evidence>
<proteinExistence type="predicted"/>
<evidence type="ECO:0000313" key="2">
    <source>
        <dbReference type="Proteomes" id="UP000198893"/>
    </source>
</evidence>
<dbReference type="Proteomes" id="UP000198893">
    <property type="component" value="Unassembled WGS sequence"/>
</dbReference>
<organism evidence="1 2">
    <name type="scientific">Salinihabitans flavidus</name>
    <dbReference type="NCBI Taxonomy" id="569882"/>
    <lineage>
        <taxon>Bacteria</taxon>
        <taxon>Pseudomonadati</taxon>
        <taxon>Pseudomonadota</taxon>
        <taxon>Alphaproteobacteria</taxon>
        <taxon>Rhodobacterales</taxon>
        <taxon>Roseobacteraceae</taxon>
        <taxon>Salinihabitans</taxon>
    </lineage>
</organism>
<sequence>MGEAAGMSAQPAAAADAAVVPGWRHRQVIYESGHVRLEYSGPEPARGDPVLVVFPPVDYPFDPALPGWGARSLAKRGIAHICVCHAAEDWHQYPDFFDAMAAARAFVGPGVQIGTYGYSMGGYGAFLGARTLGAVRAVAVSPQVSIDPAVVPFERRYDAQWAAMDGWRHDLAAQMDGAREYMLLYDPLHGKDRRHEALFPKPAQYRRVPIHGSGHAAIQTFVDMGLQEVFFDLLRGRTGRQAFRRAYRGKRAGSFRYVRKMGTRLHQRGHPMAARFLELAQDGGFQRLLRKWRPYHDT</sequence>
<evidence type="ECO:0008006" key="3">
    <source>
        <dbReference type="Google" id="ProtNLM"/>
    </source>
</evidence>
<dbReference type="InterPro" id="IPR029058">
    <property type="entry name" value="AB_hydrolase_fold"/>
</dbReference>
<dbReference type="STRING" id="569882.SAMN04490248_101276"/>
<gene>
    <name evidence="1" type="ORF">SAMN04490248_101276</name>
</gene>
<dbReference type="AlphaFoldDB" id="A0A1H8LSJ4"/>
<keyword evidence="2" id="KW-1185">Reference proteome</keyword>
<protein>
    <recommendedName>
        <fullName evidence="3">Alpha/beta hydrolase family protein</fullName>
    </recommendedName>
</protein>
<dbReference type="EMBL" id="FODS01000001">
    <property type="protein sequence ID" value="SEO08117.1"/>
    <property type="molecule type" value="Genomic_DNA"/>
</dbReference>
<dbReference type="SUPFAM" id="SSF53474">
    <property type="entry name" value="alpha/beta-Hydrolases"/>
    <property type="match status" value="1"/>
</dbReference>
<name>A0A1H8LSJ4_9RHOB</name>
<dbReference type="OrthoDB" id="7247356at2"/>
<reference evidence="1 2" key="1">
    <citation type="submission" date="2016-10" db="EMBL/GenBank/DDBJ databases">
        <authorList>
            <person name="de Groot N.N."/>
        </authorList>
    </citation>
    <scope>NUCLEOTIDE SEQUENCE [LARGE SCALE GENOMIC DNA]</scope>
    <source>
        <strain evidence="1 2">DSM 27842</strain>
    </source>
</reference>
<accession>A0A1H8LSJ4</accession>